<sequence length="456" mass="49882">MDATRRALRIPFCLAASRTSSRVSLLNWSPVSPQQADSQCHSPTSLLSRLAYAYLQKRSHHREHASRHEPKDGQSMGVGDGSFELVSLVDDSPGGGGLDRLYQLRRSSGSSPRRCGLASLLRAAFVLSLVCLLGPPLVDGAAGWWWRGYAASGGPADLEALEKAAQLHSNRMDDVAPAVDDNLRWRPDDSVEADNCIPGYRLDDSHELHCGVGDRSPITNATDGATRLCGGIPMTPGYCAQPKYGVWAAEPAAAPLPNRLGLQRTAPSPLCSSLPELLEGNWTGEEFDEDWRPGNCRLAPLSPFEWTRQRRDGGGGKRNKSCQTTIAMMGDSHIRNLFTATVAGFRGVKYFADAHADGSVKGRGLMYTYVFRLTRDGEASDKVGWKGGIKANRNASMLDKCECSEVARCLRVVMLWAPKFNDQLEYLNLVPSWESDILIVEPGNSYEKTVALSDEW</sequence>
<evidence type="ECO:0000313" key="1">
    <source>
        <dbReference type="EMBL" id="EJK59875.1"/>
    </source>
</evidence>
<feature type="non-terminal residue" evidence="1">
    <location>
        <position position="456"/>
    </location>
</feature>
<organism evidence="1 2">
    <name type="scientific">Thalassiosira oceanica</name>
    <name type="common">Marine diatom</name>
    <dbReference type="NCBI Taxonomy" id="159749"/>
    <lineage>
        <taxon>Eukaryota</taxon>
        <taxon>Sar</taxon>
        <taxon>Stramenopiles</taxon>
        <taxon>Ochrophyta</taxon>
        <taxon>Bacillariophyta</taxon>
        <taxon>Coscinodiscophyceae</taxon>
        <taxon>Thalassiosirophycidae</taxon>
        <taxon>Thalassiosirales</taxon>
        <taxon>Thalassiosiraceae</taxon>
        <taxon>Thalassiosira</taxon>
    </lineage>
</organism>
<dbReference type="OrthoDB" id="53644at2759"/>
<dbReference type="Proteomes" id="UP000266841">
    <property type="component" value="Unassembled WGS sequence"/>
</dbReference>
<comment type="caution">
    <text evidence="1">The sequence shown here is derived from an EMBL/GenBank/DDBJ whole genome shotgun (WGS) entry which is preliminary data.</text>
</comment>
<gene>
    <name evidence="1" type="ORF">THAOC_19848</name>
</gene>
<name>K0S3P7_THAOC</name>
<proteinExistence type="predicted"/>
<protein>
    <submittedName>
        <fullName evidence="1">Uncharacterized protein</fullName>
    </submittedName>
</protein>
<dbReference type="eggNOG" id="ENOG502T7DI">
    <property type="taxonomic scope" value="Eukaryota"/>
</dbReference>
<dbReference type="AlphaFoldDB" id="K0S3P7"/>
<reference evidence="1 2" key="1">
    <citation type="journal article" date="2012" name="Genome Biol.">
        <title>Genome and low-iron response of an oceanic diatom adapted to chronic iron limitation.</title>
        <authorList>
            <person name="Lommer M."/>
            <person name="Specht M."/>
            <person name="Roy A.S."/>
            <person name="Kraemer L."/>
            <person name="Andreson R."/>
            <person name="Gutowska M.A."/>
            <person name="Wolf J."/>
            <person name="Bergner S.V."/>
            <person name="Schilhabel M.B."/>
            <person name="Klostermeier U.C."/>
            <person name="Beiko R.G."/>
            <person name="Rosenstiel P."/>
            <person name="Hippler M."/>
            <person name="Laroche J."/>
        </authorList>
    </citation>
    <scope>NUCLEOTIDE SEQUENCE [LARGE SCALE GENOMIC DNA]</scope>
    <source>
        <strain evidence="1 2">CCMP1005</strain>
    </source>
</reference>
<dbReference type="EMBL" id="AGNL01022099">
    <property type="protein sequence ID" value="EJK59875.1"/>
    <property type="molecule type" value="Genomic_DNA"/>
</dbReference>
<accession>K0S3P7</accession>
<keyword evidence="2" id="KW-1185">Reference proteome</keyword>
<evidence type="ECO:0000313" key="2">
    <source>
        <dbReference type="Proteomes" id="UP000266841"/>
    </source>
</evidence>